<protein>
    <submittedName>
        <fullName evidence="6">FAD-binding domain-containing protein</fullName>
    </submittedName>
</protein>
<feature type="domain" description="FAD-binding PCMH-type" evidence="5">
    <location>
        <begin position="42"/>
        <end position="217"/>
    </location>
</feature>
<dbReference type="SUPFAM" id="SSF56176">
    <property type="entry name" value="FAD-binding/transporter-associated domain-like"/>
    <property type="match status" value="1"/>
</dbReference>
<keyword evidence="3" id="KW-0274">FAD</keyword>
<reference evidence="6 7" key="1">
    <citation type="submission" date="2023-01" db="EMBL/GenBank/DDBJ databases">
        <title>Analysis of 21 Apiospora genomes using comparative genomics revels a genus with tremendous synthesis potential of carbohydrate active enzymes and secondary metabolites.</title>
        <authorList>
            <person name="Sorensen T."/>
        </authorList>
    </citation>
    <scope>NUCLEOTIDE SEQUENCE [LARGE SCALE GENOMIC DNA]</scope>
    <source>
        <strain evidence="6 7">CBS 114990</strain>
    </source>
</reference>
<organism evidence="6 7">
    <name type="scientific">Apiospora hydei</name>
    <dbReference type="NCBI Taxonomy" id="1337664"/>
    <lineage>
        <taxon>Eukaryota</taxon>
        <taxon>Fungi</taxon>
        <taxon>Dikarya</taxon>
        <taxon>Ascomycota</taxon>
        <taxon>Pezizomycotina</taxon>
        <taxon>Sordariomycetes</taxon>
        <taxon>Xylariomycetidae</taxon>
        <taxon>Amphisphaeriales</taxon>
        <taxon>Apiosporaceae</taxon>
        <taxon>Apiospora</taxon>
    </lineage>
</organism>
<keyword evidence="2" id="KW-0285">Flavoprotein</keyword>
<evidence type="ECO:0000313" key="6">
    <source>
        <dbReference type="EMBL" id="KAK8085467.1"/>
    </source>
</evidence>
<dbReference type="Pfam" id="PF01565">
    <property type="entry name" value="FAD_binding_4"/>
    <property type="match status" value="1"/>
</dbReference>
<name>A0ABR1WPS1_9PEZI</name>
<dbReference type="InterPro" id="IPR036318">
    <property type="entry name" value="FAD-bd_PCMH-like_sf"/>
</dbReference>
<keyword evidence="7" id="KW-1185">Reference proteome</keyword>
<evidence type="ECO:0000313" key="7">
    <source>
        <dbReference type="Proteomes" id="UP001433268"/>
    </source>
</evidence>
<proteinExistence type="inferred from homology"/>
<dbReference type="InterPro" id="IPR016166">
    <property type="entry name" value="FAD-bd_PCMH"/>
</dbReference>
<sequence>MASSIDAGVLDALRTIFGDSALPRGSEEFEQANNSYFSAFANEVTPAYIVQPSTPEQVQSLVKALRPHLLSGNCQIAVRGTGHTPFGSSANIQDGVTVDMRNLKGLYLSEDQSAIEIGAGETWESVYTELEKHGLTVAGARDAHIGIGEFILGGGLSIFSLRMGFACDSVTQFQVVLGSGELVRANSSHHADLWWALKGGLNNFGIVTSFKMKTFKPSNMWGGLTYYMPEAFPQLLERACEFVNNEADSDTHIMCSTGYGFGHQVTTCVMYHTRGIENPPSLQRFTSLEPQIKQLKTMRTASQLEFAGELAKFTNSGKRQFWTSMTIKPDLALMEALYAKWKDTLALVQDADGFIFTFGFHPLTKSLLEGSAAAGGNAMAIPASDGPLFVILINPIWNSPSDDERGLLHRYIFTNYGFSNDDVMGGYGEESFQKLQEASARYDPDGIFQRGVPGGFKLSSRNL</sequence>
<dbReference type="GeneID" id="92044113"/>
<accession>A0ABR1WPS1</accession>
<dbReference type="InterPro" id="IPR050416">
    <property type="entry name" value="FAD-linked_Oxidoreductase"/>
</dbReference>
<evidence type="ECO:0000259" key="5">
    <source>
        <dbReference type="PROSITE" id="PS51387"/>
    </source>
</evidence>
<dbReference type="PANTHER" id="PTHR42973">
    <property type="entry name" value="BINDING OXIDOREDUCTASE, PUTATIVE (AFU_ORTHOLOGUE AFUA_1G17690)-RELATED"/>
    <property type="match status" value="1"/>
</dbReference>
<dbReference type="RefSeq" id="XP_066669976.1">
    <property type="nucleotide sequence ID" value="XM_066811053.1"/>
</dbReference>
<evidence type="ECO:0000256" key="1">
    <source>
        <dbReference type="ARBA" id="ARBA00005466"/>
    </source>
</evidence>
<evidence type="ECO:0000256" key="2">
    <source>
        <dbReference type="ARBA" id="ARBA00022630"/>
    </source>
</evidence>
<dbReference type="InterPro" id="IPR006094">
    <property type="entry name" value="Oxid_FAD_bind_N"/>
</dbReference>
<evidence type="ECO:0000256" key="3">
    <source>
        <dbReference type="ARBA" id="ARBA00022827"/>
    </source>
</evidence>
<dbReference type="PROSITE" id="PS51387">
    <property type="entry name" value="FAD_PCMH"/>
    <property type="match status" value="1"/>
</dbReference>
<dbReference type="EMBL" id="JAQQWN010000005">
    <property type="protein sequence ID" value="KAK8085467.1"/>
    <property type="molecule type" value="Genomic_DNA"/>
</dbReference>
<dbReference type="Gene3D" id="3.30.465.10">
    <property type="match status" value="1"/>
</dbReference>
<gene>
    <name evidence="6" type="ORF">PG997_006738</name>
</gene>
<evidence type="ECO:0000256" key="4">
    <source>
        <dbReference type="ARBA" id="ARBA00023002"/>
    </source>
</evidence>
<comment type="caution">
    <text evidence="6">The sequence shown here is derived from an EMBL/GenBank/DDBJ whole genome shotgun (WGS) entry which is preliminary data.</text>
</comment>
<dbReference type="PANTHER" id="PTHR42973:SF22">
    <property type="entry name" value="FAD-BINDING PCMH-TYPE DOMAIN-CONTAINING PROTEIN-RELATED"/>
    <property type="match status" value="1"/>
</dbReference>
<comment type="similarity">
    <text evidence="1">Belongs to the oxygen-dependent FAD-linked oxidoreductase family.</text>
</comment>
<dbReference type="InterPro" id="IPR016169">
    <property type="entry name" value="FAD-bd_PCMH_sub2"/>
</dbReference>
<keyword evidence="4" id="KW-0560">Oxidoreductase</keyword>
<dbReference type="Proteomes" id="UP001433268">
    <property type="component" value="Unassembled WGS sequence"/>
</dbReference>